<evidence type="ECO:0000313" key="6">
    <source>
        <dbReference type="Proteomes" id="UP001213623"/>
    </source>
</evidence>
<evidence type="ECO:0000256" key="2">
    <source>
        <dbReference type="SAM" id="MobiDB-lite"/>
    </source>
</evidence>
<protein>
    <recommendedName>
        <fullName evidence="4">Cytochrome b5 heme-binding domain-containing protein</fullName>
    </recommendedName>
</protein>
<evidence type="ECO:0000313" key="5">
    <source>
        <dbReference type="EMBL" id="WFD26673.1"/>
    </source>
</evidence>
<dbReference type="GO" id="GO:0016020">
    <property type="term" value="C:membrane"/>
    <property type="evidence" value="ECO:0007669"/>
    <property type="project" value="TreeGrafter"/>
</dbReference>
<dbReference type="AlphaFoldDB" id="A0AAF0ELQ8"/>
<evidence type="ECO:0000259" key="4">
    <source>
        <dbReference type="SMART" id="SM01117"/>
    </source>
</evidence>
<sequence length="265" mass="29999">MSDPSPTGGESPVSIEPRENKVMSESSSKNPNQDFDVDPSTGRKVPHKRANEAFLVHQRWLAKQERIKKRKELLSAKLPLPAELQGEEEPDFSPMPSFVFSMFLAAIASIIIFFLAGLFVHGDALWGYRGKWTNWNRYIPRHMLELTPEQLETFDGSNPDLPIFLSIRGTIFDVSDGYLYYGPGGPYHMFAGKDASRAYVTGCFKTHLTHDVRGLTKAEGEMLDKWYKFYADHKTYFKVGTLKVPLIDPTTPIPEPCQEAVDQKP</sequence>
<keyword evidence="3" id="KW-1133">Transmembrane helix</keyword>
<comment type="similarity">
    <text evidence="1">Belongs to the cytochrome b5 family. MAPR subfamily.</text>
</comment>
<reference evidence="5" key="1">
    <citation type="submission" date="2023-03" db="EMBL/GenBank/DDBJ databases">
        <title>Mating type loci evolution in Malassezia.</title>
        <authorList>
            <person name="Coelho M.A."/>
        </authorList>
    </citation>
    <scope>NUCLEOTIDE SEQUENCE</scope>
    <source>
        <strain evidence="5">CBS 9557</strain>
    </source>
</reference>
<name>A0AAF0ELQ8_9BASI</name>
<keyword evidence="3" id="KW-0812">Transmembrane</keyword>
<evidence type="ECO:0000256" key="1">
    <source>
        <dbReference type="ARBA" id="ARBA00038357"/>
    </source>
</evidence>
<dbReference type="PANTHER" id="PTHR10281:SF76">
    <property type="entry name" value="CALCUTTA CUP-RELATED"/>
    <property type="match status" value="1"/>
</dbReference>
<dbReference type="PANTHER" id="PTHR10281">
    <property type="entry name" value="MEMBRANE-ASSOCIATED PROGESTERONE RECEPTOR COMPONENT-RELATED"/>
    <property type="match status" value="1"/>
</dbReference>
<keyword evidence="3" id="KW-0472">Membrane</keyword>
<feature type="domain" description="Cytochrome b5 heme-binding" evidence="4">
    <location>
        <begin position="146"/>
        <end position="243"/>
    </location>
</feature>
<dbReference type="InterPro" id="IPR036400">
    <property type="entry name" value="Cyt_B5-like_heme/steroid_sf"/>
</dbReference>
<dbReference type="GO" id="GO:0012505">
    <property type="term" value="C:endomembrane system"/>
    <property type="evidence" value="ECO:0007669"/>
    <property type="project" value="TreeGrafter"/>
</dbReference>
<dbReference type="InterPro" id="IPR001199">
    <property type="entry name" value="Cyt_B5-like_heme/steroid-bd"/>
</dbReference>
<dbReference type="InterPro" id="IPR050577">
    <property type="entry name" value="MAPR/NEUFC/NENF-like"/>
</dbReference>
<dbReference type="SMART" id="SM01117">
    <property type="entry name" value="Cyt-b5"/>
    <property type="match status" value="1"/>
</dbReference>
<dbReference type="Pfam" id="PF00173">
    <property type="entry name" value="Cyt-b5"/>
    <property type="match status" value="1"/>
</dbReference>
<feature type="compositionally biased region" description="Polar residues" evidence="2">
    <location>
        <begin position="23"/>
        <end position="33"/>
    </location>
</feature>
<dbReference type="Proteomes" id="UP001213623">
    <property type="component" value="Chromosome 3"/>
</dbReference>
<organism evidence="5 6">
    <name type="scientific">Malassezia nana</name>
    <dbReference type="NCBI Taxonomy" id="180528"/>
    <lineage>
        <taxon>Eukaryota</taxon>
        <taxon>Fungi</taxon>
        <taxon>Dikarya</taxon>
        <taxon>Basidiomycota</taxon>
        <taxon>Ustilaginomycotina</taxon>
        <taxon>Malasseziomycetes</taxon>
        <taxon>Malasseziales</taxon>
        <taxon>Malasseziaceae</taxon>
        <taxon>Malassezia</taxon>
    </lineage>
</organism>
<dbReference type="Gene3D" id="3.10.120.10">
    <property type="entry name" value="Cytochrome b5-like heme/steroid binding domain"/>
    <property type="match status" value="1"/>
</dbReference>
<dbReference type="SUPFAM" id="SSF55856">
    <property type="entry name" value="Cytochrome b5-like heme/steroid binding domain"/>
    <property type="match status" value="1"/>
</dbReference>
<keyword evidence="6" id="KW-1185">Reference proteome</keyword>
<feature type="transmembrane region" description="Helical" evidence="3">
    <location>
        <begin position="98"/>
        <end position="120"/>
    </location>
</feature>
<feature type="region of interest" description="Disordered" evidence="2">
    <location>
        <begin position="1"/>
        <end position="45"/>
    </location>
</feature>
<dbReference type="EMBL" id="CP119894">
    <property type="protein sequence ID" value="WFD26673.1"/>
    <property type="molecule type" value="Genomic_DNA"/>
</dbReference>
<accession>A0AAF0ELQ8</accession>
<proteinExistence type="inferred from homology"/>
<evidence type="ECO:0000256" key="3">
    <source>
        <dbReference type="SAM" id="Phobius"/>
    </source>
</evidence>
<gene>
    <name evidence="5" type="ORF">MNAN1_001658</name>
</gene>